<dbReference type="InterPro" id="IPR032675">
    <property type="entry name" value="LRR_dom_sf"/>
</dbReference>
<feature type="compositionally biased region" description="Polar residues" evidence="13">
    <location>
        <begin position="60"/>
        <end position="70"/>
    </location>
</feature>
<evidence type="ECO:0000259" key="15">
    <source>
        <dbReference type="PROSITE" id="PS50200"/>
    </source>
</evidence>
<dbReference type="SMART" id="SM00364">
    <property type="entry name" value="LRR_BAC"/>
    <property type="match status" value="10"/>
</dbReference>
<evidence type="ECO:0000259" key="14">
    <source>
        <dbReference type="PROSITE" id="PS50125"/>
    </source>
</evidence>
<evidence type="ECO:0000256" key="4">
    <source>
        <dbReference type="ARBA" id="ARBA00021420"/>
    </source>
</evidence>
<dbReference type="SUPFAM" id="SSF81606">
    <property type="entry name" value="PP2C-like"/>
    <property type="match status" value="1"/>
</dbReference>
<evidence type="ECO:0000256" key="7">
    <source>
        <dbReference type="ARBA" id="ARBA00022737"/>
    </source>
</evidence>
<keyword evidence="10" id="KW-0456">Lyase</keyword>
<feature type="region of interest" description="Disordered" evidence="13">
    <location>
        <begin position="724"/>
        <end position="767"/>
    </location>
</feature>
<feature type="compositionally biased region" description="Polar residues" evidence="13">
    <location>
        <begin position="1297"/>
        <end position="1306"/>
    </location>
</feature>
<keyword evidence="9" id="KW-0115">cAMP biosynthesis</keyword>
<feature type="compositionally biased region" description="Low complexity" evidence="13">
    <location>
        <begin position="470"/>
        <end position="487"/>
    </location>
</feature>
<feature type="compositionally biased region" description="Polar residues" evidence="13">
    <location>
        <begin position="600"/>
        <end position="612"/>
    </location>
</feature>
<dbReference type="SMART" id="SM00332">
    <property type="entry name" value="PP2Cc"/>
    <property type="match status" value="1"/>
</dbReference>
<dbReference type="InterPro" id="IPR001932">
    <property type="entry name" value="PPM-type_phosphatase-like_dom"/>
</dbReference>
<dbReference type="InterPro" id="IPR050216">
    <property type="entry name" value="LRR_domain-containing"/>
</dbReference>
<dbReference type="SMART" id="SM00365">
    <property type="entry name" value="LRR_SD22"/>
    <property type="match status" value="5"/>
</dbReference>
<evidence type="ECO:0000256" key="9">
    <source>
        <dbReference type="ARBA" id="ARBA00022998"/>
    </source>
</evidence>
<evidence type="ECO:0000313" key="18">
    <source>
        <dbReference type="Proteomes" id="UP001642501"/>
    </source>
</evidence>
<comment type="catalytic activity">
    <reaction evidence="1">
        <text>ATP = 3',5'-cyclic AMP + diphosphate</text>
        <dbReference type="Rhea" id="RHEA:15389"/>
        <dbReference type="ChEBI" id="CHEBI:30616"/>
        <dbReference type="ChEBI" id="CHEBI:33019"/>
        <dbReference type="ChEBI" id="CHEBI:58165"/>
        <dbReference type="EC" id="4.6.1.1"/>
    </reaction>
</comment>
<dbReference type="InterPro" id="IPR036457">
    <property type="entry name" value="PPM-type-like_dom_sf"/>
</dbReference>
<dbReference type="Pfam" id="PF08509">
    <property type="entry name" value="Ad_cyc_g-alpha"/>
    <property type="match status" value="1"/>
</dbReference>
<dbReference type="InterPro" id="IPR001054">
    <property type="entry name" value="A/G_cyclase"/>
</dbReference>
<feature type="region of interest" description="Disordered" evidence="13">
    <location>
        <begin position="169"/>
        <end position="191"/>
    </location>
</feature>
<dbReference type="InterPro" id="IPR013716">
    <property type="entry name" value="Adenylate_cyclase_G-a-bd"/>
</dbReference>
<feature type="domain" description="Guanylate cyclase" evidence="14">
    <location>
        <begin position="1932"/>
        <end position="2069"/>
    </location>
</feature>
<feature type="region of interest" description="Disordered" evidence="13">
    <location>
        <begin position="381"/>
        <end position="538"/>
    </location>
</feature>
<dbReference type="CDD" id="cd17214">
    <property type="entry name" value="RA_CYR1_like"/>
    <property type="match status" value="1"/>
</dbReference>
<feature type="region of interest" description="Disordered" evidence="13">
    <location>
        <begin position="2095"/>
        <end position="2137"/>
    </location>
</feature>
<keyword evidence="8" id="KW-0460">Magnesium</keyword>
<protein>
    <recommendedName>
        <fullName evidence="4">Adenylate cyclase</fullName>
        <ecNumber evidence="3">4.6.1.1</ecNumber>
    </recommendedName>
    <alternativeName>
        <fullName evidence="11">ATP pyrophosphate-lyase</fullName>
    </alternativeName>
    <alternativeName>
        <fullName evidence="12">Adenylyl cyclase</fullName>
    </alternativeName>
</protein>
<feature type="region of interest" description="Disordered" evidence="13">
    <location>
        <begin position="249"/>
        <end position="295"/>
    </location>
</feature>
<dbReference type="Pfam" id="PF00211">
    <property type="entry name" value="Guanylate_cyc"/>
    <property type="match status" value="1"/>
</dbReference>
<reference evidence="17 18" key="1">
    <citation type="submission" date="2024-01" db="EMBL/GenBank/DDBJ databases">
        <authorList>
            <person name="Allen C."/>
            <person name="Tagirdzhanova G."/>
        </authorList>
    </citation>
    <scope>NUCLEOTIDE SEQUENCE [LARGE SCALE GENOMIC DNA]</scope>
    <source>
        <strain evidence="17 18">CBS 573.63</strain>
    </source>
</reference>
<comment type="similarity">
    <text evidence="2">Belongs to the adenylyl cyclase class-3 family.</text>
</comment>
<feature type="region of interest" description="Disordered" evidence="13">
    <location>
        <begin position="1248"/>
        <end position="1354"/>
    </location>
</feature>
<dbReference type="SMART" id="SM00044">
    <property type="entry name" value="CYCc"/>
    <property type="match status" value="1"/>
</dbReference>
<dbReference type="SUPFAM" id="SSF52058">
    <property type="entry name" value="L domain-like"/>
    <property type="match status" value="2"/>
</dbReference>
<keyword evidence="6" id="KW-0479">Metal-binding</keyword>
<feature type="compositionally biased region" description="Low complexity" evidence="13">
    <location>
        <begin position="34"/>
        <end position="47"/>
    </location>
</feature>
<dbReference type="SMART" id="SM00314">
    <property type="entry name" value="RA"/>
    <property type="match status" value="1"/>
</dbReference>
<dbReference type="Proteomes" id="UP001642501">
    <property type="component" value="Unassembled WGS sequence"/>
</dbReference>
<feature type="region of interest" description="Disordered" evidence="13">
    <location>
        <begin position="588"/>
        <end position="639"/>
    </location>
</feature>
<feature type="compositionally biased region" description="Polar residues" evidence="13">
    <location>
        <begin position="522"/>
        <end position="537"/>
    </location>
</feature>
<dbReference type="CDD" id="cd07302">
    <property type="entry name" value="CHD"/>
    <property type="match status" value="1"/>
</dbReference>
<feature type="compositionally biased region" description="Basic and acidic residues" evidence="13">
    <location>
        <begin position="337"/>
        <end position="351"/>
    </location>
</feature>
<feature type="region of interest" description="Disordered" evidence="13">
    <location>
        <begin position="1"/>
        <end position="133"/>
    </location>
</feature>
<feature type="compositionally biased region" description="Basic and acidic residues" evidence="13">
    <location>
        <begin position="431"/>
        <end position="456"/>
    </location>
</feature>
<evidence type="ECO:0000256" key="2">
    <source>
        <dbReference type="ARBA" id="ARBA00005381"/>
    </source>
</evidence>
<evidence type="ECO:0000256" key="11">
    <source>
        <dbReference type="ARBA" id="ARBA00032597"/>
    </source>
</evidence>
<dbReference type="PROSITE" id="PS51746">
    <property type="entry name" value="PPM_2"/>
    <property type="match status" value="1"/>
</dbReference>
<feature type="compositionally biased region" description="Low complexity" evidence="13">
    <location>
        <begin position="1681"/>
        <end position="1690"/>
    </location>
</feature>
<feature type="region of interest" description="Disordered" evidence="13">
    <location>
        <begin position="1671"/>
        <end position="1697"/>
    </location>
</feature>
<feature type="compositionally biased region" description="Low complexity" evidence="13">
    <location>
        <begin position="1341"/>
        <end position="1354"/>
    </location>
</feature>
<dbReference type="CDD" id="cd00143">
    <property type="entry name" value="PP2Cc"/>
    <property type="match status" value="1"/>
</dbReference>
<evidence type="ECO:0000256" key="12">
    <source>
        <dbReference type="ARBA" id="ARBA00032637"/>
    </source>
</evidence>
<dbReference type="Pfam" id="PF00481">
    <property type="entry name" value="PP2C"/>
    <property type="match status" value="1"/>
</dbReference>
<evidence type="ECO:0000256" key="13">
    <source>
        <dbReference type="SAM" id="MobiDB-lite"/>
    </source>
</evidence>
<dbReference type="Gene3D" id="3.30.70.1230">
    <property type="entry name" value="Nucleotide cyclase"/>
    <property type="match status" value="1"/>
</dbReference>
<dbReference type="Pfam" id="PF23010">
    <property type="entry name" value="RA_3"/>
    <property type="match status" value="1"/>
</dbReference>
<accession>A0ABP0DIZ2</accession>
<dbReference type="PROSITE" id="PS50125">
    <property type="entry name" value="GUANYLATE_CYCLASE_2"/>
    <property type="match status" value="1"/>
</dbReference>
<evidence type="ECO:0000256" key="3">
    <source>
        <dbReference type="ARBA" id="ARBA00012201"/>
    </source>
</evidence>
<feature type="compositionally biased region" description="Polar residues" evidence="13">
    <location>
        <begin position="1271"/>
        <end position="1287"/>
    </location>
</feature>
<dbReference type="PROSITE" id="PS50200">
    <property type="entry name" value="RA"/>
    <property type="match status" value="1"/>
</dbReference>
<feature type="domain" description="PPM-type phosphatase" evidence="16">
    <location>
        <begin position="1570"/>
        <end position="1866"/>
    </location>
</feature>
<dbReference type="PROSITE" id="PS51450">
    <property type="entry name" value="LRR"/>
    <property type="match status" value="2"/>
</dbReference>
<evidence type="ECO:0000256" key="8">
    <source>
        <dbReference type="ARBA" id="ARBA00022842"/>
    </source>
</evidence>
<name>A0ABP0DIZ2_9PEZI</name>
<feature type="compositionally biased region" description="Low complexity" evidence="13">
    <location>
        <begin position="97"/>
        <end position="121"/>
    </location>
</feature>
<keyword evidence="18" id="KW-1185">Reference proteome</keyword>
<dbReference type="Gene3D" id="3.60.40.10">
    <property type="entry name" value="PPM-type phosphatase domain"/>
    <property type="match status" value="1"/>
</dbReference>
<feature type="compositionally biased region" description="Low complexity" evidence="13">
    <location>
        <begin position="275"/>
        <end position="285"/>
    </location>
</feature>
<dbReference type="EC" id="4.6.1.1" evidence="3"/>
<evidence type="ECO:0000256" key="6">
    <source>
        <dbReference type="ARBA" id="ARBA00022723"/>
    </source>
</evidence>
<feature type="compositionally biased region" description="Basic and acidic residues" evidence="13">
    <location>
        <begin position="623"/>
        <end position="639"/>
    </location>
</feature>
<dbReference type="InterPro" id="IPR001611">
    <property type="entry name" value="Leu-rich_rpt"/>
</dbReference>
<feature type="compositionally biased region" description="Low complexity" evidence="13">
    <location>
        <begin position="8"/>
        <end position="26"/>
    </location>
</feature>
<evidence type="ECO:0000259" key="16">
    <source>
        <dbReference type="PROSITE" id="PS51746"/>
    </source>
</evidence>
<feature type="domain" description="Ras-associating" evidence="15">
    <location>
        <begin position="773"/>
        <end position="862"/>
    </location>
</feature>
<keyword evidence="5" id="KW-0433">Leucine-rich repeat</keyword>
<proteinExistence type="inferred from homology"/>
<dbReference type="EMBL" id="CAWUOM010000030">
    <property type="protein sequence ID" value="CAK7266987.1"/>
    <property type="molecule type" value="Genomic_DNA"/>
</dbReference>
<dbReference type="PANTHER" id="PTHR48051:SF46">
    <property type="entry name" value="LEUCINE RICH REPEAT-CONTAINING DOMAIN PROTEIN"/>
    <property type="match status" value="1"/>
</dbReference>
<organism evidence="17 18">
    <name type="scientific">Sporothrix epigloea</name>
    <dbReference type="NCBI Taxonomy" id="1892477"/>
    <lineage>
        <taxon>Eukaryota</taxon>
        <taxon>Fungi</taxon>
        <taxon>Dikarya</taxon>
        <taxon>Ascomycota</taxon>
        <taxon>Pezizomycotina</taxon>
        <taxon>Sordariomycetes</taxon>
        <taxon>Sordariomycetidae</taxon>
        <taxon>Ophiostomatales</taxon>
        <taxon>Ophiostomataceae</taxon>
        <taxon>Sporothrix</taxon>
    </lineage>
</organism>
<sequence>MTKNEAASRVSSVTSSSTDSGRSSVTIKPPPSTPTASTHSLATTASASPPPAEDSRFSPKVTSFHNTAFVSSRRGPPSRLTSDRAPVIREDAPVSPTSTTAKAATTRGTAIPLSTSSSTSSMQALREPKHRVGLGNYRRDLTILDHDSQSSLGGSSSESRSHSILIGHVAGGRSGRSGSIPQVPQLSYPDSSGLSQIAPWAAHTGSASTSALSTSFYNDSSENIPAGSQLSPTFHSSTLSLLRPHANTAQAPSALHNHDLESPDVSFYNDERRPSNASNATTASSQGSKASDRRAGGFRKLQGFFGEEFTGRDVSDASISTAGGKEGRSHSYSHGRPFRDRNQSNATDRDTSPTSSRPRTPVPAPEVVPFLYQEAEDIARYGEAPVRDTLSGPDRDRYVNDSSNQNPPKTSSSRSGHSLPHLSHHHHRNNKSNDDSRAIRQTVSREDSIASMRERVAPTMYSAAHSRAQSPTPSGNSGSSSLPLGGPKAINNDGQTSPPGSHPMKGLLGRLRRHKEKDDGNSAYNSSTDGVNGTNARHGNHSIAAHIKKMPHPTYSISARPSRHEMSRVESIGHFGSDMSLSLSQRFHGDPDGHHAARNGSASRPTTFNNKFPFSKKTRTHRHNDDHDEMIGPTDRADNGTRFFLDTDLNNMDGILSRPPPLTPMDADAHRGADSDRGPMTPRINHYLHKHMPHLGGHHSNDPLIAAGSVNGAALNRRYGPLEGADDANGPNGAWNAPDSWGVRGTGDNIASHHMPDVDDYGSPPRGPEDKVQNYCIRVFKSDGTFATLQMPLVSSVQDVIAQLSKRVFTETQRYQILLKRHDVMRILSPAERPLMIQKRLLQQIGYEQHDHIEDLGREDNSYLCRFLFLTAHETDFQARSHDLGFSRMPKLNHVDLSSRNLVTIPITLYSKASDITSLNLSRNLSLDVPRDFIQSCLNLRDIKYSNNEARKIPHSLGRASRLTFLDVSNNRIETMEHAELEDITGVLKLNLANNRLKQLPTYFCAYHALRTLNISSNFLDKFPGFLCELESLIDLDLSFNLISSLPDAIGNLCNLEKFVITNNRLNGAFPLGFQDLESLRELDIKYNNITSIDVIAELPKLEILTADHNAISQFVGSFERLRSLKLNANPITRFEIVTPLPTLKLLNLSHAQLASIDDSFNNMSNLERLHLDQNYFVSLPNQIGNLGRLETFSIANNSVGELPPEIGCLTELRVLDVRGNNIRKLPMEIWWANKLETLNASSNVLDNFPKPASRAPQVPGDSNKDHSRTQGRLNSTVGTLSSTPSSEELDSDISRRPSQASSTLLSVGPSPVPSASDRKSSVVSVYGKGGRKTSVVSRGTAQSSSMTTTMASSRKNSCLSSRITNTFAGSLRNLYLADNQLDDEVFEQLALLGEIRVLNVSYNDLTDMPQRSMASWPQLVELYLSGNELTTLPADDLGEYSMLQVLHINGNKFTNLPADISRAKKLAVLDCGNNSLKYNISNVPYDWNWNLNRNLRYLNLSGNRRLEIKQTSYNGSAAMRSAEQYADFSRLPKLRVLGLMDVTLMQPSVPDQSEDRRVRTSGSMAGFLPYGMADTLGKNEHLSTIDLVMPRFTSNANESNEQDTLLCLFDGQALSSGGSKIAKFLHENFSRVFASELKSLKVDQGENMEDGLRRAFLTLNKDLVTSSIQADDRMPLPTPASSSAAANSGHHGHHRGSVAPMVLTKEDLNSGGAATVVYLQGLELYVANVGDAQAMLIQSDGSHKVLTRQHHPAEPSERSRIRDAGGWVSRNGRLNDVLDVSRAFGYSDLMPAVIAAPHVVRHTVREQDETVLLATKEFWEYLSPGLVVDIARQERGDLMRASQKLRDLAMAYGASGKIMVMMLSLSDLKRKAERSRLHRGQSMSLYPSGVPEEVAQQYLPTRRGKRAKGDVLDSTLQRLDAEVPAPTGLIAIVFTDIKSSTNLWETYPAAMRSAIKLHNDVMRRQLRYIGGFEVKTEGDAFMVSFPTATSALLWAFAVQLQLLDAPWPTEMLNSVLCQPVLDKDNNVIFRGLSVRMGIHWGEPLCEPDPITRRMDYYGPMVNKAARINSIADGGQITVSSDFISEIQRCLETYQESPSRSSVSGPSGEDGRGGSVGSNGDAGSISAAGGSVSGSTVSTMMGDDDTFAATIRKELKALSSQGFAVKELGEIKLKGLENPEFVYSLYPHALAGRMEAHQHHERLAAAVAAAVSGADGGLNGAGYSTGNYGQHGGSSAGGTAAAAAAAAVAAAGGVSGVDATVGTHAILGAKLPAPMSSIILGDPDREDLRMVPEVVWALWRVSLRLEMLCSSLEQASGSGLQPPETELLERMKQRGANVTERFLLNFLAHQISRIETCINTLALRHMSMGRGPIRHLDDLRAPMTDLFSAFQHQLQELQAYKARYGPIEVTAVDEGDTISEDGGSDTEQE</sequence>
<dbReference type="InterPro" id="IPR003591">
    <property type="entry name" value="Leu-rich_rpt_typical-subtyp"/>
</dbReference>
<dbReference type="SMART" id="SM00789">
    <property type="entry name" value="Ad_cyc_g-alpha"/>
    <property type="match status" value="1"/>
</dbReference>
<keyword evidence="7" id="KW-0677">Repeat</keyword>
<dbReference type="Gene3D" id="3.80.10.10">
    <property type="entry name" value="Ribonuclease Inhibitor"/>
    <property type="match status" value="5"/>
</dbReference>
<feature type="region of interest" description="Disordered" evidence="13">
    <location>
        <begin position="658"/>
        <end position="678"/>
    </location>
</feature>
<comment type="caution">
    <text evidence="17">The sequence shown here is derived from an EMBL/GenBank/DDBJ whole genome shotgun (WGS) entry which is preliminary data.</text>
</comment>
<dbReference type="PANTHER" id="PTHR48051">
    <property type="match status" value="1"/>
</dbReference>
<feature type="compositionally biased region" description="Polar residues" evidence="13">
    <location>
        <begin position="176"/>
        <end position="191"/>
    </location>
</feature>
<evidence type="ECO:0000313" key="17">
    <source>
        <dbReference type="EMBL" id="CAK7266987.1"/>
    </source>
</evidence>
<dbReference type="SMART" id="SM00369">
    <property type="entry name" value="LRR_TYP"/>
    <property type="match status" value="12"/>
</dbReference>
<feature type="compositionally biased region" description="Low complexity" evidence="13">
    <location>
        <begin position="2118"/>
        <end position="2137"/>
    </location>
</feature>
<dbReference type="SUPFAM" id="SSF55073">
    <property type="entry name" value="Nucleotide cyclase"/>
    <property type="match status" value="1"/>
</dbReference>
<evidence type="ECO:0000256" key="10">
    <source>
        <dbReference type="ARBA" id="ARBA00023239"/>
    </source>
</evidence>
<feature type="compositionally biased region" description="Basic and acidic residues" evidence="13">
    <location>
        <begin position="667"/>
        <end position="677"/>
    </location>
</feature>
<evidence type="ECO:0000256" key="5">
    <source>
        <dbReference type="ARBA" id="ARBA00022614"/>
    </source>
</evidence>
<dbReference type="InterPro" id="IPR055071">
    <property type="entry name" value="RA_PHLPP-like"/>
</dbReference>
<dbReference type="InterPro" id="IPR000159">
    <property type="entry name" value="RA_dom"/>
</dbReference>
<feature type="compositionally biased region" description="Low complexity" evidence="13">
    <location>
        <begin position="411"/>
        <end position="421"/>
    </location>
</feature>
<dbReference type="Pfam" id="PF13855">
    <property type="entry name" value="LRR_8"/>
    <property type="match status" value="2"/>
</dbReference>
<gene>
    <name evidence="17" type="ORF">SEPCBS57363_002372</name>
</gene>
<feature type="compositionally biased region" description="Low complexity" evidence="13">
    <location>
        <begin position="2097"/>
        <end position="2107"/>
    </location>
</feature>
<dbReference type="InterPro" id="IPR029787">
    <property type="entry name" value="Nucleotide_cyclase"/>
</dbReference>
<feature type="compositionally biased region" description="Polar residues" evidence="13">
    <location>
        <begin position="400"/>
        <end position="410"/>
    </location>
</feature>
<evidence type="ECO:0000256" key="1">
    <source>
        <dbReference type="ARBA" id="ARBA00001593"/>
    </source>
</evidence>
<feature type="region of interest" description="Disordered" evidence="13">
    <location>
        <begin position="316"/>
        <end position="365"/>
    </location>
</feature>